<dbReference type="InterPro" id="IPR036390">
    <property type="entry name" value="WH_DNA-bd_sf"/>
</dbReference>
<dbReference type="EMBL" id="NRGR01000030">
    <property type="protein sequence ID" value="PCC37946.1"/>
    <property type="molecule type" value="Genomic_DNA"/>
</dbReference>
<dbReference type="AlphaFoldDB" id="A0A2A3YF34"/>
<dbReference type="InterPro" id="IPR001387">
    <property type="entry name" value="Cro/C1-type_HTH"/>
</dbReference>
<dbReference type="PROSITE" id="PS50943">
    <property type="entry name" value="HTH_CROC1"/>
    <property type="match status" value="1"/>
</dbReference>
<sequence>MFVLSLSGASVRAADSGADPVPALLDALGGVALARPAERTAGPEVLALASRADAALDALLRAREEGDWQIGLGIGAVRAPLPASVREIDGPAVEAAAEAARSARRQRASTSVPVVVRAADERHAETAQDVEAVLCLIGWMVRTRNRGQWQAVRALREDPGATQSQLAERLGVTQQTVSRAVKTSGWREESAAHPLAVRLLSMIDLTSAR</sequence>
<name>A0A2A3YF34_9MICO</name>
<accession>A0A2A3YF34</accession>
<dbReference type="Pfam" id="PF12802">
    <property type="entry name" value="MarR_2"/>
    <property type="match status" value="1"/>
</dbReference>
<dbReference type="InterPro" id="IPR036388">
    <property type="entry name" value="WH-like_DNA-bd_sf"/>
</dbReference>
<evidence type="ECO:0000259" key="1">
    <source>
        <dbReference type="PROSITE" id="PS50943"/>
    </source>
</evidence>
<gene>
    <name evidence="2" type="ORF">CIK66_16765</name>
</gene>
<proteinExistence type="predicted"/>
<keyword evidence="3" id="KW-1185">Reference proteome</keyword>
<dbReference type="RefSeq" id="WP_096163212.1">
    <property type="nucleotide sequence ID" value="NZ_BAAAIQ010000036.1"/>
</dbReference>
<evidence type="ECO:0000313" key="3">
    <source>
        <dbReference type="Proteomes" id="UP000218598"/>
    </source>
</evidence>
<dbReference type="GeneID" id="95325811"/>
<evidence type="ECO:0000313" key="2">
    <source>
        <dbReference type="EMBL" id="PCC37946.1"/>
    </source>
</evidence>
<dbReference type="GO" id="GO:0003700">
    <property type="term" value="F:DNA-binding transcription factor activity"/>
    <property type="evidence" value="ECO:0007669"/>
    <property type="project" value="InterPro"/>
</dbReference>
<dbReference type="OrthoDB" id="5184241at2"/>
<dbReference type="Proteomes" id="UP000218598">
    <property type="component" value="Unassembled WGS sequence"/>
</dbReference>
<comment type="caution">
    <text evidence="2">The sequence shown here is derived from an EMBL/GenBank/DDBJ whole genome shotgun (WGS) entry which is preliminary data.</text>
</comment>
<dbReference type="CDD" id="cd00093">
    <property type="entry name" value="HTH_XRE"/>
    <property type="match status" value="1"/>
</dbReference>
<dbReference type="InterPro" id="IPR000835">
    <property type="entry name" value="HTH_MarR-typ"/>
</dbReference>
<protein>
    <submittedName>
        <fullName evidence="2">MarR family transcriptional regulator</fullName>
    </submittedName>
</protein>
<dbReference type="Gene3D" id="1.10.10.10">
    <property type="entry name" value="Winged helix-like DNA-binding domain superfamily/Winged helix DNA-binding domain"/>
    <property type="match status" value="1"/>
</dbReference>
<dbReference type="SUPFAM" id="SSF46785">
    <property type="entry name" value="Winged helix' DNA-binding domain"/>
    <property type="match status" value="1"/>
</dbReference>
<feature type="domain" description="HTH cro/C1-type" evidence="1">
    <location>
        <begin position="152"/>
        <end position="179"/>
    </location>
</feature>
<reference evidence="2 3" key="1">
    <citation type="journal article" date="2017" name="Elife">
        <title>Extensive horizontal gene transfer in cheese-associated bacteria.</title>
        <authorList>
            <person name="Bonham K.S."/>
            <person name="Wolfe B.E."/>
            <person name="Dutton R.J."/>
        </authorList>
    </citation>
    <scope>NUCLEOTIDE SEQUENCE [LARGE SCALE GENOMIC DNA]</scope>
    <source>
        <strain evidence="2 3">341_9</strain>
    </source>
</reference>
<organism evidence="2 3">
    <name type="scientific">Brachybacterium alimentarium</name>
    <dbReference type="NCBI Taxonomy" id="47845"/>
    <lineage>
        <taxon>Bacteria</taxon>
        <taxon>Bacillati</taxon>
        <taxon>Actinomycetota</taxon>
        <taxon>Actinomycetes</taxon>
        <taxon>Micrococcales</taxon>
        <taxon>Dermabacteraceae</taxon>
        <taxon>Brachybacterium</taxon>
    </lineage>
</organism>